<evidence type="ECO:0000313" key="2">
    <source>
        <dbReference type="Proteomes" id="UP000830639"/>
    </source>
</evidence>
<reference evidence="1 2" key="1">
    <citation type="submission" date="2022-04" db="EMBL/GenBank/DDBJ databases">
        <title>Mechanism of arsenic methylation and mitigation arsenic toxicity by Bacillus sp. LH14 from an Arsenic-Contaminated Paddy Soil.</title>
        <authorList>
            <person name="Wang D."/>
        </authorList>
    </citation>
    <scope>NUCLEOTIDE SEQUENCE [LARGE SCALE GENOMIC DNA]</scope>
    <source>
        <strain evidence="1 2">LH14</strain>
    </source>
</reference>
<name>A0ABY4JL95_9BACI</name>
<dbReference type="RefSeq" id="WP_248266881.1">
    <property type="nucleotide sequence ID" value="NZ_CP096034.1"/>
</dbReference>
<proteinExistence type="predicted"/>
<accession>A0ABY4JL95</accession>
<dbReference type="EMBL" id="CP096034">
    <property type="protein sequence ID" value="UPM53633.1"/>
    <property type="molecule type" value="Genomic_DNA"/>
</dbReference>
<gene>
    <name evidence="1" type="ORF">MY490_17870</name>
</gene>
<evidence type="ECO:0000313" key="1">
    <source>
        <dbReference type="EMBL" id="UPM53633.1"/>
    </source>
</evidence>
<keyword evidence="2" id="KW-1185">Reference proteome</keyword>
<sequence length="73" mass="8137">MTTVLGMTREGRLIHKIGDGYYRYTKLTKDELKTLNILVGEGMVTVVKKGIGYAALVKLTEQGKIINNECSFN</sequence>
<organism evidence="1 2">
    <name type="scientific">Gottfriedia acidiceleris</name>
    <dbReference type="NCBI Taxonomy" id="371036"/>
    <lineage>
        <taxon>Bacteria</taxon>
        <taxon>Bacillati</taxon>
        <taxon>Bacillota</taxon>
        <taxon>Bacilli</taxon>
        <taxon>Bacillales</taxon>
        <taxon>Bacillaceae</taxon>
        <taxon>Gottfriedia</taxon>
    </lineage>
</organism>
<dbReference type="Proteomes" id="UP000830639">
    <property type="component" value="Chromosome"/>
</dbReference>
<protein>
    <submittedName>
        <fullName evidence="1">Uncharacterized protein</fullName>
    </submittedName>
</protein>